<evidence type="ECO:0000259" key="1">
    <source>
        <dbReference type="Pfam" id="PF16391"/>
    </source>
</evidence>
<dbReference type="Gene3D" id="2.60.40.10">
    <property type="entry name" value="Immunoglobulins"/>
    <property type="match status" value="1"/>
</dbReference>
<dbReference type="SUPFAM" id="SSF49785">
    <property type="entry name" value="Galactose-binding domain-like"/>
    <property type="match status" value="1"/>
</dbReference>
<protein>
    <recommendedName>
        <fullName evidence="1">DUF5000 domain-containing protein</fullName>
    </recommendedName>
</protein>
<dbReference type="InterPro" id="IPR036116">
    <property type="entry name" value="FN3_sf"/>
</dbReference>
<dbReference type="OrthoDB" id="1043438at2"/>
<organism evidence="2 3">
    <name type="scientific">Mucilaginibacter conchicola</name>
    <dbReference type="NCBI Taxonomy" id="2303333"/>
    <lineage>
        <taxon>Bacteria</taxon>
        <taxon>Pseudomonadati</taxon>
        <taxon>Bacteroidota</taxon>
        <taxon>Sphingobacteriia</taxon>
        <taxon>Sphingobacteriales</taxon>
        <taxon>Sphingobacteriaceae</taxon>
        <taxon>Mucilaginibacter</taxon>
    </lineage>
</organism>
<dbReference type="RefSeq" id="WP_117389607.1">
    <property type="nucleotide sequence ID" value="NZ_QWDC01000001.1"/>
</dbReference>
<dbReference type="Proteomes" id="UP000264217">
    <property type="component" value="Unassembled WGS sequence"/>
</dbReference>
<keyword evidence="3" id="KW-1185">Reference proteome</keyword>
<dbReference type="Pfam" id="PF16391">
    <property type="entry name" value="DUF5000"/>
    <property type="match status" value="1"/>
</dbReference>
<accession>A0A372NW01</accession>
<name>A0A372NW01_9SPHI</name>
<dbReference type="InterPro" id="IPR013783">
    <property type="entry name" value="Ig-like_fold"/>
</dbReference>
<dbReference type="Pfam" id="PF16389">
    <property type="entry name" value="DUF4998"/>
    <property type="match status" value="1"/>
</dbReference>
<dbReference type="AlphaFoldDB" id="A0A372NW01"/>
<dbReference type="PROSITE" id="PS51257">
    <property type="entry name" value="PROKAR_LIPOPROTEIN"/>
    <property type="match status" value="1"/>
</dbReference>
<evidence type="ECO:0000313" key="3">
    <source>
        <dbReference type="Proteomes" id="UP000264217"/>
    </source>
</evidence>
<proteinExistence type="predicted"/>
<dbReference type="EMBL" id="QWDC01000001">
    <property type="protein sequence ID" value="RFZ94041.1"/>
    <property type="molecule type" value="Genomic_DNA"/>
</dbReference>
<comment type="caution">
    <text evidence="2">The sequence shown here is derived from an EMBL/GenBank/DDBJ whole genome shotgun (WGS) entry which is preliminary data.</text>
</comment>
<dbReference type="CDD" id="cd00063">
    <property type="entry name" value="FN3"/>
    <property type="match status" value="1"/>
</dbReference>
<dbReference type="InterPro" id="IPR032164">
    <property type="entry name" value="DUF5000"/>
</dbReference>
<feature type="domain" description="DUF5000" evidence="1">
    <location>
        <begin position="266"/>
        <end position="403"/>
    </location>
</feature>
<reference evidence="2 3" key="1">
    <citation type="submission" date="2018-08" db="EMBL/GenBank/DDBJ databases">
        <title>Mucilaginibacter sp. MYSH2.</title>
        <authorList>
            <person name="Seo T."/>
        </authorList>
    </citation>
    <scope>NUCLEOTIDE SEQUENCE [LARGE SCALE GENOMIC DNA]</scope>
    <source>
        <strain evidence="2 3">MYSH2</strain>
    </source>
</reference>
<dbReference type="InterPro" id="IPR003961">
    <property type="entry name" value="FN3_dom"/>
</dbReference>
<evidence type="ECO:0000313" key="2">
    <source>
        <dbReference type="EMBL" id="RFZ94041.1"/>
    </source>
</evidence>
<dbReference type="InterPro" id="IPR008979">
    <property type="entry name" value="Galactose-bd-like_sf"/>
</dbReference>
<dbReference type="SUPFAM" id="SSF49265">
    <property type="entry name" value="Fibronectin type III"/>
    <property type="match status" value="1"/>
</dbReference>
<gene>
    <name evidence="2" type="ORF">D0C36_00315</name>
</gene>
<sequence>MRNLLTICFVLIIAGFFACRKQDTEFKNFLGDKEVVYPGVVNNPHSRPGNLRTALVWNPSSDPSITKYVVYWNNKTDSVVVQSTKHNPTDSITAIIPGLSEYIYSFTVYSYDAKGNRSIPLEINNVKVYGPVFQSGLVNRVYDAANPFTVFENGNITLNFLTADTSNINVSTAIKYTNREGKEVEHLLSADSTKFTITDFKSGSAISYKSGYIPVKGAIDTFYVTNATTFPQITGIQICKKSLFRENKLPNDADTYESGTSVSKLWDGSNGPQGYPNIFHSAGNSGMPHTITFDMGKVYKKLTSVEEVGRNCCNNPDDFEIWGIADITNAATNLSARDGGWSDEMKAKGWTLLKTIKRTDDGQAAIKVDFDANVPPVRYIRVRIKHVVNGDGNYSNMSEMTFWNDVLN</sequence>
<dbReference type="Gene3D" id="2.60.120.260">
    <property type="entry name" value="Galactose-binding domain-like"/>
    <property type="match status" value="1"/>
</dbReference>